<dbReference type="Proteomes" id="UP001590950">
    <property type="component" value="Unassembled WGS sequence"/>
</dbReference>
<keyword evidence="4" id="KW-0256">Endoplasmic reticulum</keyword>
<evidence type="ECO:0000256" key="1">
    <source>
        <dbReference type="ARBA" id="ARBA00004173"/>
    </source>
</evidence>
<evidence type="ECO:0000256" key="4">
    <source>
        <dbReference type="ARBA" id="ARBA00022824"/>
    </source>
</evidence>
<gene>
    <name evidence="7" type="ORF">N7G274_007571</name>
</gene>
<protein>
    <submittedName>
        <fullName evidence="7">Uncharacterized protein</fullName>
    </submittedName>
</protein>
<accession>A0ABR4A188</accession>
<dbReference type="InterPro" id="IPR052374">
    <property type="entry name" value="SERAC1"/>
</dbReference>
<reference evidence="7 8" key="1">
    <citation type="submission" date="2024-09" db="EMBL/GenBank/DDBJ databases">
        <title>Rethinking Asexuality: The Enigmatic Case of Functional Sexual Genes in Lepraria (Stereocaulaceae).</title>
        <authorList>
            <person name="Doellman M."/>
            <person name="Sun Y."/>
            <person name="Barcenas-Pena A."/>
            <person name="Lumbsch H.T."/>
            <person name="Grewe F."/>
        </authorList>
    </citation>
    <scope>NUCLEOTIDE SEQUENCE [LARGE SCALE GENOMIC DNA]</scope>
    <source>
        <strain evidence="7 8">Mercado 3170</strain>
    </source>
</reference>
<evidence type="ECO:0000256" key="6">
    <source>
        <dbReference type="ARBA" id="ARBA00023136"/>
    </source>
</evidence>
<keyword evidence="8" id="KW-1185">Reference proteome</keyword>
<evidence type="ECO:0000256" key="2">
    <source>
        <dbReference type="ARBA" id="ARBA00004240"/>
    </source>
</evidence>
<name>A0ABR4A188_9LECA</name>
<dbReference type="PANTHER" id="PTHR48182">
    <property type="entry name" value="PROTEIN SERAC1"/>
    <property type="match status" value="1"/>
</dbReference>
<dbReference type="PANTHER" id="PTHR48182:SF2">
    <property type="entry name" value="PROTEIN SERAC1"/>
    <property type="match status" value="1"/>
</dbReference>
<keyword evidence="5" id="KW-0496">Mitochondrion</keyword>
<proteinExistence type="predicted"/>
<evidence type="ECO:0000256" key="5">
    <source>
        <dbReference type="ARBA" id="ARBA00023128"/>
    </source>
</evidence>
<dbReference type="EMBL" id="JBEFKJ010000024">
    <property type="protein sequence ID" value="KAL2039712.1"/>
    <property type="molecule type" value="Genomic_DNA"/>
</dbReference>
<evidence type="ECO:0000256" key="3">
    <source>
        <dbReference type="ARBA" id="ARBA00004370"/>
    </source>
</evidence>
<sequence length="102" mass="11545">MAVETLQIHPDLGLALVSSPSQVKLDVVFVHGLGGSRSSTWTNKNEEFWPAWLGDTVPNARIWTYGYNSSFWKTPSEDALELHNAQFWKNVSVAVWVCRVLR</sequence>
<evidence type="ECO:0000313" key="8">
    <source>
        <dbReference type="Proteomes" id="UP001590950"/>
    </source>
</evidence>
<evidence type="ECO:0000313" key="7">
    <source>
        <dbReference type="EMBL" id="KAL2039712.1"/>
    </source>
</evidence>
<organism evidence="7 8">
    <name type="scientific">Stereocaulon virgatum</name>
    <dbReference type="NCBI Taxonomy" id="373712"/>
    <lineage>
        <taxon>Eukaryota</taxon>
        <taxon>Fungi</taxon>
        <taxon>Dikarya</taxon>
        <taxon>Ascomycota</taxon>
        <taxon>Pezizomycotina</taxon>
        <taxon>Lecanoromycetes</taxon>
        <taxon>OSLEUM clade</taxon>
        <taxon>Lecanoromycetidae</taxon>
        <taxon>Lecanorales</taxon>
        <taxon>Lecanorineae</taxon>
        <taxon>Stereocaulaceae</taxon>
        <taxon>Stereocaulon</taxon>
    </lineage>
</organism>
<comment type="subcellular location">
    <subcellularLocation>
        <location evidence="2">Endoplasmic reticulum</location>
    </subcellularLocation>
    <subcellularLocation>
        <location evidence="3">Membrane</location>
    </subcellularLocation>
    <subcellularLocation>
        <location evidence="1">Mitochondrion</location>
    </subcellularLocation>
</comment>
<comment type="caution">
    <text evidence="7">The sequence shown here is derived from an EMBL/GenBank/DDBJ whole genome shotgun (WGS) entry which is preliminary data.</text>
</comment>
<keyword evidence="6" id="KW-0472">Membrane</keyword>